<evidence type="ECO:0000313" key="1">
    <source>
        <dbReference type="EMBL" id="GAU97828.1"/>
    </source>
</evidence>
<keyword evidence="2" id="KW-1185">Reference proteome</keyword>
<evidence type="ECO:0008006" key="3">
    <source>
        <dbReference type="Google" id="ProtNLM"/>
    </source>
</evidence>
<dbReference type="Proteomes" id="UP000186922">
    <property type="component" value="Unassembled WGS sequence"/>
</dbReference>
<comment type="caution">
    <text evidence="1">The sequence shown here is derived from an EMBL/GenBank/DDBJ whole genome shotgun (WGS) entry which is preliminary data.</text>
</comment>
<evidence type="ECO:0000313" key="2">
    <source>
        <dbReference type="Proteomes" id="UP000186922"/>
    </source>
</evidence>
<dbReference type="OrthoDB" id="6621209at2759"/>
<protein>
    <recommendedName>
        <fullName evidence="3">HAT C-terminal dimerisation domain-containing protein</fullName>
    </recommendedName>
</protein>
<accession>A0A1D1VH76</accession>
<sequence>MDSWTISYVIPAKIITGAADGDVFKSTVRLYRNDLKSVDLNIFKIDYNNWVCLSAQTQSAVIPADVVSTLRIMIENELDLIFPNIYRLLQIYTVVPATSCTAERTYLRTRMKNDRLTFLTLIMVHKDFIVDHQDVVSRFLGKRMKRRISATL</sequence>
<gene>
    <name evidence="1" type="primary">RvY_09058-1</name>
    <name evidence="1" type="synonym">RvY_09058.1</name>
    <name evidence="1" type="ORF">RvY_09058</name>
</gene>
<dbReference type="EMBL" id="BDGG01000004">
    <property type="protein sequence ID" value="GAU97828.1"/>
    <property type="molecule type" value="Genomic_DNA"/>
</dbReference>
<dbReference type="AlphaFoldDB" id="A0A1D1VH76"/>
<organism evidence="1 2">
    <name type="scientific">Ramazzottius varieornatus</name>
    <name type="common">Water bear</name>
    <name type="synonym">Tardigrade</name>
    <dbReference type="NCBI Taxonomy" id="947166"/>
    <lineage>
        <taxon>Eukaryota</taxon>
        <taxon>Metazoa</taxon>
        <taxon>Ecdysozoa</taxon>
        <taxon>Tardigrada</taxon>
        <taxon>Eutardigrada</taxon>
        <taxon>Parachela</taxon>
        <taxon>Hypsibioidea</taxon>
        <taxon>Ramazzottiidae</taxon>
        <taxon>Ramazzottius</taxon>
    </lineage>
</organism>
<reference evidence="1 2" key="1">
    <citation type="journal article" date="2016" name="Nat. Commun.">
        <title>Extremotolerant tardigrade genome and improved radiotolerance of human cultured cells by tardigrade-unique protein.</title>
        <authorList>
            <person name="Hashimoto T."/>
            <person name="Horikawa D.D."/>
            <person name="Saito Y."/>
            <person name="Kuwahara H."/>
            <person name="Kozuka-Hata H."/>
            <person name="Shin-I T."/>
            <person name="Minakuchi Y."/>
            <person name="Ohishi K."/>
            <person name="Motoyama A."/>
            <person name="Aizu T."/>
            <person name="Enomoto A."/>
            <person name="Kondo K."/>
            <person name="Tanaka S."/>
            <person name="Hara Y."/>
            <person name="Koshikawa S."/>
            <person name="Sagara H."/>
            <person name="Miura T."/>
            <person name="Yokobori S."/>
            <person name="Miyagawa K."/>
            <person name="Suzuki Y."/>
            <person name="Kubo T."/>
            <person name="Oyama M."/>
            <person name="Kohara Y."/>
            <person name="Fujiyama A."/>
            <person name="Arakawa K."/>
            <person name="Katayama T."/>
            <person name="Toyoda A."/>
            <person name="Kunieda T."/>
        </authorList>
    </citation>
    <scope>NUCLEOTIDE SEQUENCE [LARGE SCALE GENOMIC DNA]</scope>
    <source>
        <strain evidence="1 2">YOKOZUNA-1</strain>
    </source>
</reference>
<proteinExistence type="predicted"/>
<name>A0A1D1VH76_RAMVA</name>